<organism evidence="1 2">
    <name type="scientific">Desulfoscipio geothermicus DSM 3669</name>
    <dbReference type="NCBI Taxonomy" id="1121426"/>
    <lineage>
        <taxon>Bacteria</taxon>
        <taxon>Bacillati</taxon>
        <taxon>Bacillota</taxon>
        <taxon>Clostridia</taxon>
        <taxon>Eubacteriales</taxon>
        <taxon>Desulfallaceae</taxon>
        <taxon>Desulfoscipio</taxon>
    </lineage>
</organism>
<dbReference type="CDD" id="cd00761">
    <property type="entry name" value="Glyco_tranf_GTA_type"/>
    <property type="match status" value="1"/>
</dbReference>
<accession>A0A1I6DG15</accession>
<dbReference type="SUPFAM" id="SSF53448">
    <property type="entry name" value="Nucleotide-diphospho-sugar transferases"/>
    <property type="match status" value="1"/>
</dbReference>
<dbReference type="EMBL" id="FOYM01000010">
    <property type="protein sequence ID" value="SFR04262.1"/>
    <property type="molecule type" value="Genomic_DNA"/>
</dbReference>
<dbReference type="OrthoDB" id="2902148at2"/>
<proteinExistence type="predicted"/>
<dbReference type="RefSeq" id="WP_092482848.1">
    <property type="nucleotide sequence ID" value="NZ_FOYM01000010.1"/>
</dbReference>
<dbReference type="AlphaFoldDB" id="A0A1I6DG15"/>
<dbReference type="STRING" id="39060.SAMN05660706_11029"/>
<sequence length="270" mass="29195">MFLAVIPAKNEAPSLPKVIANLPADDLDFVVPVLNGCTDNSLSVLEQINCPRLAPLCFNEPLGIDVPRAVGAALARLLDAGGVLFLDGDMHGVGAGILRKLVHSVRDGQVDLALTNCYPPHFQRHISTQAVYLLKMREELNRHLHLQNKIGHATPSHGPHAISRRLLRTVAPADFAVPPLMLAHAARSGLKIGVAAEIPHLHLGSPLRGHDHTRKILETIIGDCLAALNARGGKPGSRTLDGRDYVGYHGERRWDLLEAFISGKLNADCF</sequence>
<evidence type="ECO:0000313" key="1">
    <source>
        <dbReference type="EMBL" id="SFR04262.1"/>
    </source>
</evidence>
<dbReference type="InterPro" id="IPR029044">
    <property type="entry name" value="Nucleotide-diphossugar_trans"/>
</dbReference>
<name>A0A1I6DG15_9FIRM</name>
<evidence type="ECO:0008006" key="3">
    <source>
        <dbReference type="Google" id="ProtNLM"/>
    </source>
</evidence>
<dbReference type="Proteomes" id="UP000199584">
    <property type="component" value="Unassembled WGS sequence"/>
</dbReference>
<dbReference type="Gene3D" id="3.90.550.10">
    <property type="entry name" value="Spore Coat Polysaccharide Biosynthesis Protein SpsA, Chain A"/>
    <property type="match status" value="1"/>
</dbReference>
<protein>
    <recommendedName>
        <fullName evidence="3">Glycosyl transferase family 2</fullName>
    </recommendedName>
</protein>
<gene>
    <name evidence="1" type="ORF">SAMN05660706_11029</name>
</gene>
<evidence type="ECO:0000313" key="2">
    <source>
        <dbReference type="Proteomes" id="UP000199584"/>
    </source>
</evidence>
<reference evidence="2" key="1">
    <citation type="submission" date="2016-10" db="EMBL/GenBank/DDBJ databases">
        <authorList>
            <person name="Varghese N."/>
            <person name="Submissions S."/>
        </authorList>
    </citation>
    <scope>NUCLEOTIDE SEQUENCE [LARGE SCALE GENOMIC DNA]</scope>
    <source>
        <strain evidence="2">DSM 3669</strain>
    </source>
</reference>
<keyword evidence="2" id="KW-1185">Reference proteome</keyword>